<gene>
    <name evidence="1" type="ORF">NCTC13354_00924</name>
</gene>
<dbReference type="RefSeq" id="WP_126416354.1">
    <property type="nucleotide sequence ID" value="NZ_LR134476.1"/>
</dbReference>
<dbReference type="KEGG" id="tbw:NCTC13354_00924"/>
<organism evidence="1 2">
    <name type="scientific">Trueperella bialowiezensis</name>
    <dbReference type="NCBI Taxonomy" id="312285"/>
    <lineage>
        <taxon>Bacteria</taxon>
        <taxon>Bacillati</taxon>
        <taxon>Actinomycetota</taxon>
        <taxon>Actinomycetes</taxon>
        <taxon>Actinomycetales</taxon>
        <taxon>Actinomycetaceae</taxon>
        <taxon>Trueperella</taxon>
    </lineage>
</organism>
<evidence type="ECO:0000313" key="2">
    <source>
        <dbReference type="Proteomes" id="UP000269542"/>
    </source>
</evidence>
<proteinExistence type="predicted"/>
<name>A0A3S4VAG3_9ACTO</name>
<dbReference type="Proteomes" id="UP000269542">
    <property type="component" value="Chromosome"/>
</dbReference>
<protein>
    <submittedName>
        <fullName evidence="1">Uncharacterized protein</fullName>
    </submittedName>
</protein>
<dbReference type="EMBL" id="LR134476">
    <property type="protein sequence ID" value="VEI13213.1"/>
    <property type="molecule type" value="Genomic_DNA"/>
</dbReference>
<keyword evidence="2" id="KW-1185">Reference proteome</keyword>
<accession>A0A3S4VAG3</accession>
<reference evidence="1 2" key="1">
    <citation type="submission" date="2018-12" db="EMBL/GenBank/DDBJ databases">
        <authorList>
            <consortium name="Pathogen Informatics"/>
        </authorList>
    </citation>
    <scope>NUCLEOTIDE SEQUENCE [LARGE SCALE GENOMIC DNA]</scope>
    <source>
        <strain evidence="1 2">NCTC13354</strain>
    </source>
</reference>
<sequence>MAKKPVVKLHDEQEMFEWETVHGVIRLPFLENLPMGLIEDSEGLSAQEFLSKAVRELMDEDSVAVRKKMTLQSFNKMLVAWNEQSAIKLGELFA</sequence>
<evidence type="ECO:0000313" key="1">
    <source>
        <dbReference type="EMBL" id="VEI13213.1"/>
    </source>
</evidence>
<dbReference type="AlphaFoldDB" id="A0A3S4VAG3"/>